<dbReference type="SUPFAM" id="SSF54637">
    <property type="entry name" value="Thioesterase/thiol ester dehydrase-isomerase"/>
    <property type="match status" value="2"/>
</dbReference>
<organism evidence="3 4">
    <name type="scientific">Limnohabitans planktonicus II-D5</name>
    <dbReference type="NCBI Taxonomy" id="1293045"/>
    <lineage>
        <taxon>Bacteria</taxon>
        <taxon>Pseudomonadati</taxon>
        <taxon>Pseudomonadota</taxon>
        <taxon>Betaproteobacteria</taxon>
        <taxon>Burkholderiales</taxon>
        <taxon>Comamonadaceae</taxon>
        <taxon>Limnohabitans</taxon>
    </lineage>
</organism>
<dbReference type="Pfam" id="PF13622">
    <property type="entry name" value="4HBT_3"/>
    <property type="match status" value="1"/>
</dbReference>
<sequence>MITSNSNCMHPFDEAIVLRVSERQDAPREFIGSTHPAYANMVGPFGGTTAAQLLQSAMLHPERLGEPVALTVNFAAPVADGEIRFVARPVRTNRSTQHWIIEAHQTEGVVATATAVFAVRRETWSDVEAVMPANLPTADAVPRMPVKGLPAFPQRYDMRFIEGALPTAFDEQEQSHSRSTLWVRDEPERALDFASLAALSDTFFPRIYIRRRRRAMIGTVSLTTYFHADSALLTQVGSRHVLGVAKALNYRHGYFDQTGELWSPEGQLLASTHQLVYFKD</sequence>
<reference evidence="3" key="1">
    <citation type="submission" date="2017-04" db="EMBL/GenBank/DDBJ databases">
        <title>Unexpected and diverse lifestyles within the genus Limnohabitans.</title>
        <authorList>
            <person name="Kasalicky V."/>
            <person name="Mehrshad M."/>
            <person name="Andrei S.-A."/>
            <person name="Salcher M."/>
            <person name="Kratochvilova H."/>
            <person name="Simek K."/>
            <person name="Ghai R."/>
        </authorList>
    </citation>
    <scope>NUCLEOTIDE SEQUENCE [LARGE SCALE GENOMIC DNA]</scope>
    <source>
        <strain evidence="3">II-D5</strain>
    </source>
</reference>
<dbReference type="EMBL" id="LFYT02000002">
    <property type="protein sequence ID" value="PVE44335.1"/>
    <property type="molecule type" value="Genomic_DNA"/>
</dbReference>
<dbReference type="OrthoDB" id="4370297at2"/>
<dbReference type="RefSeq" id="WP_053175972.1">
    <property type="nucleotide sequence ID" value="NZ_LFYT02000002.1"/>
</dbReference>
<evidence type="ECO:0000259" key="1">
    <source>
        <dbReference type="Pfam" id="PF13622"/>
    </source>
</evidence>
<evidence type="ECO:0000313" key="4">
    <source>
        <dbReference type="Proteomes" id="UP000037507"/>
    </source>
</evidence>
<gene>
    <name evidence="3" type="ORF">H663_002510</name>
</gene>
<name>A0A2T7UI26_9BURK</name>
<comment type="caution">
    <text evidence="3">The sequence shown here is derived from an EMBL/GenBank/DDBJ whole genome shotgun (WGS) entry which is preliminary data.</text>
</comment>
<keyword evidence="4" id="KW-1185">Reference proteome</keyword>
<dbReference type="InterPro" id="IPR029069">
    <property type="entry name" value="HotDog_dom_sf"/>
</dbReference>
<dbReference type="InterPro" id="IPR049449">
    <property type="entry name" value="TesB_ACOT8-like_N"/>
</dbReference>
<dbReference type="STRING" id="1293045.H663_17960"/>
<dbReference type="CDD" id="cd03443">
    <property type="entry name" value="PaaI_thioesterase"/>
    <property type="match status" value="1"/>
</dbReference>
<feature type="domain" description="Acyl-CoA thioesterase-like C-terminal" evidence="2">
    <location>
        <begin position="137"/>
        <end position="277"/>
    </location>
</feature>
<feature type="domain" description="Acyl-CoA thioesterase-like N-terminal HotDog" evidence="1">
    <location>
        <begin position="36"/>
        <end position="118"/>
    </location>
</feature>
<dbReference type="Pfam" id="PF20789">
    <property type="entry name" value="4HBT_3C"/>
    <property type="match status" value="1"/>
</dbReference>
<dbReference type="InterPro" id="IPR042171">
    <property type="entry name" value="Acyl-CoA_hotdog"/>
</dbReference>
<evidence type="ECO:0000259" key="2">
    <source>
        <dbReference type="Pfam" id="PF20789"/>
    </source>
</evidence>
<accession>A0A2T7UI26</accession>
<dbReference type="InterPro" id="IPR049450">
    <property type="entry name" value="ACOT8-like_C"/>
</dbReference>
<protein>
    <submittedName>
        <fullName evidence="3">Acyl-CoA thioesterase</fullName>
    </submittedName>
</protein>
<dbReference type="Gene3D" id="2.40.160.210">
    <property type="entry name" value="Acyl-CoA thioesterase, double hotdog domain"/>
    <property type="match status" value="1"/>
</dbReference>
<evidence type="ECO:0000313" key="3">
    <source>
        <dbReference type="EMBL" id="PVE44335.1"/>
    </source>
</evidence>
<dbReference type="AlphaFoldDB" id="A0A2T7UI26"/>
<dbReference type="Proteomes" id="UP000037507">
    <property type="component" value="Unassembled WGS sequence"/>
</dbReference>
<proteinExistence type="predicted"/>